<protein>
    <submittedName>
        <fullName evidence="2">Uncharacterized protein</fullName>
    </submittedName>
</protein>
<name>A0A8X6UEG5_NEPPI</name>
<proteinExistence type="predicted"/>
<dbReference type="AlphaFoldDB" id="A0A8X6UEG5"/>
<feature type="region of interest" description="Disordered" evidence="1">
    <location>
        <begin position="74"/>
        <end position="101"/>
    </location>
</feature>
<sequence>MILSFSTFQPKMIRNWEFGEDGKMGIGIHLADGIRERAVTTHLFGRAVLISDLDHKGKNRMRRRVPVRRTIHYNSGKATESGQYRKCSAGGEDTKNSGNGS</sequence>
<evidence type="ECO:0000313" key="2">
    <source>
        <dbReference type="EMBL" id="GFU06123.1"/>
    </source>
</evidence>
<dbReference type="EMBL" id="BMAW01028170">
    <property type="protein sequence ID" value="GFU06123.1"/>
    <property type="molecule type" value="Genomic_DNA"/>
</dbReference>
<evidence type="ECO:0000313" key="3">
    <source>
        <dbReference type="Proteomes" id="UP000887013"/>
    </source>
</evidence>
<accession>A0A8X6UEG5</accession>
<comment type="caution">
    <text evidence="2">The sequence shown here is derived from an EMBL/GenBank/DDBJ whole genome shotgun (WGS) entry which is preliminary data.</text>
</comment>
<keyword evidence="3" id="KW-1185">Reference proteome</keyword>
<reference evidence="2" key="1">
    <citation type="submission" date="2020-08" db="EMBL/GenBank/DDBJ databases">
        <title>Multicomponent nature underlies the extraordinary mechanical properties of spider dragline silk.</title>
        <authorList>
            <person name="Kono N."/>
            <person name="Nakamura H."/>
            <person name="Mori M."/>
            <person name="Yoshida Y."/>
            <person name="Ohtoshi R."/>
            <person name="Malay A.D."/>
            <person name="Moran D.A.P."/>
            <person name="Tomita M."/>
            <person name="Numata K."/>
            <person name="Arakawa K."/>
        </authorList>
    </citation>
    <scope>NUCLEOTIDE SEQUENCE</scope>
</reference>
<evidence type="ECO:0000256" key="1">
    <source>
        <dbReference type="SAM" id="MobiDB-lite"/>
    </source>
</evidence>
<dbReference type="Proteomes" id="UP000887013">
    <property type="component" value="Unassembled WGS sequence"/>
</dbReference>
<organism evidence="2 3">
    <name type="scientific">Nephila pilipes</name>
    <name type="common">Giant wood spider</name>
    <name type="synonym">Nephila maculata</name>
    <dbReference type="NCBI Taxonomy" id="299642"/>
    <lineage>
        <taxon>Eukaryota</taxon>
        <taxon>Metazoa</taxon>
        <taxon>Ecdysozoa</taxon>
        <taxon>Arthropoda</taxon>
        <taxon>Chelicerata</taxon>
        <taxon>Arachnida</taxon>
        <taxon>Araneae</taxon>
        <taxon>Araneomorphae</taxon>
        <taxon>Entelegynae</taxon>
        <taxon>Araneoidea</taxon>
        <taxon>Nephilidae</taxon>
        <taxon>Nephila</taxon>
    </lineage>
</organism>
<gene>
    <name evidence="2" type="ORF">NPIL_363941</name>
</gene>